<keyword evidence="2" id="KW-1185">Reference proteome</keyword>
<gene>
    <name evidence="1" type="ORF">KSX_93130</name>
</gene>
<evidence type="ECO:0000313" key="1">
    <source>
        <dbReference type="EMBL" id="GHO51150.1"/>
    </source>
</evidence>
<dbReference type="Proteomes" id="UP000612362">
    <property type="component" value="Unassembled WGS sequence"/>
</dbReference>
<sequence length="52" mass="6008">MRGSVWRVDAIGWSWRAREKICFKVRVTAHPRFLSLMLVHLLEALWGEGKGG</sequence>
<comment type="caution">
    <text evidence="1">The sequence shown here is derived from an EMBL/GenBank/DDBJ whole genome shotgun (WGS) entry which is preliminary data.</text>
</comment>
<reference evidence="1" key="1">
    <citation type="submission" date="2020-10" db="EMBL/GenBank/DDBJ databases">
        <title>Taxonomic study of unclassified bacteria belonging to the class Ktedonobacteria.</title>
        <authorList>
            <person name="Yabe S."/>
            <person name="Wang C.M."/>
            <person name="Zheng Y."/>
            <person name="Sakai Y."/>
            <person name="Cavaletti L."/>
            <person name="Monciardini P."/>
            <person name="Donadio S."/>
        </authorList>
    </citation>
    <scope>NUCLEOTIDE SEQUENCE</scope>
    <source>
        <strain evidence="1">SOSP1-1</strain>
    </source>
</reference>
<dbReference type="EMBL" id="BNJF01000011">
    <property type="protein sequence ID" value="GHO51150.1"/>
    <property type="molecule type" value="Genomic_DNA"/>
</dbReference>
<dbReference type="AlphaFoldDB" id="A0A8J3IDE3"/>
<name>A0A8J3IDE3_9CHLR</name>
<evidence type="ECO:0000313" key="2">
    <source>
        <dbReference type="Proteomes" id="UP000612362"/>
    </source>
</evidence>
<organism evidence="1 2">
    <name type="scientific">Ktedonospora formicarum</name>
    <dbReference type="NCBI Taxonomy" id="2778364"/>
    <lineage>
        <taxon>Bacteria</taxon>
        <taxon>Bacillati</taxon>
        <taxon>Chloroflexota</taxon>
        <taxon>Ktedonobacteria</taxon>
        <taxon>Ktedonobacterales</taxon>
        <taxon>Ktedonobacteraceae</taxon>
        <taxon>Ktedonospora</taxon>
    </lineage>
</organism>
<accession>A0A8J3IDE3</accession>
<protein>
    <submittedName>
        <fullName evidence="1">Uncharacterized protein</fullName>
    </submittedName>
</protein>
<proteinExistence type="predicted"/>